<name>A0A7J7J389_BUGNE</name>
<evidence type="ECO:0000313" key="2">
    <source>
        <dbReference type="Proteomes" id="UP000593567"/>
    </source>
</evidence>
<proteinExistence type="predicted"/>
<organism evidence="1 2">
    <name type="scientific">Bugula neritina</name>
    <name type="common">Brown bryozoan</name>
    <name type="synonym">Sertularia neritina</name>
    <dbReference type="NCBI Taxonomy" id="10212"/>
    <lineage>
        <taxon>Eukaryota</taxon>
        <taxon>Metazoa</taxon>
        <taxon>Spiralia</taxon>
        <taxon>Lophotrochozoa</taxon>
        <taxon>Bryozoa</taxon>
        <taxon>Gymnolaemata</taxon>
        <taxon>Cheilostomatida</taxon>
        <taxon>Flustrina</taxon>
        <taxon>Buguloidea</taxon>
        <taxon>Bugulidae</taxon>
        <taxon>Bugula</taxon>
    </lineage>
</organism>
<dbReference type="EMBL" id="VXIV02003153">
    <property type="protein sequence ID" value="KAF6020680.1"/>
    <property type="molecule type" value="Genomic_DNA"/>
</dbReference>
<comment type="caution">
    <text evidence="1">The sequence shown here is derived from an EMBL/GenBank/DDBJ whole genome shotgun (WGS) entry which is preliminary data.</text>
</comment>
<accession>A0A7J7J389</accession>
<reference evidence="1" key="1">
    <citation type="submission" date="2020-06" db="EMBL/GenBank/DDBJ databases">
        <title>Draft genome of Bugula neritina, a colonial animal packing powerful symbionts and potential medicines.</title>
        <authorList>
            <person name="Rayko M."/>
        </authorList>
    </citation>
    <scope>NUCLEOTIDE SEQUENCE [LARGE SCALE GENOMIC DNA]</scope>
    <source>
        <strain evidence="1">Kwan_BN1</strain>
    </source>
</reference>
<dbReference type="AlphaFoldDB" id="A0A7J7J389"/>
<gene>
    <name evidence="1" type="ORF">EB796_021020</name>
</gene>
<keyword evidence="2" id="KW-1185">Reference proteome</keyword>
<evidence type="ECO:0000313" key="1">
    <source>
        <dbReference type="EMBL" id="KAF6020680.1"/>
    </source>
</evidence>
<sequence>MFISPVYPQTTMGRRGYQFFNRLLEGSAYSHLKVAADISLGFLLFSTAQNITCLKLHNLNNLQVAVVTMKPSRSRSPHSKCLPVELLVMASENWM</sequence>
<protein>
    <submittedName>
        <fullName evidence="1">Uncharacterized protein</fullName>
    </submittedName>
</protein>
<dbReference type="Proteomes" id="UP000593567">
    <property type="component" value="Unassembled WGS sequence"/>
</dbReference>